<evidence type="ECO:0000313" key="2">
    <source>
        <dbReference type="EMBL" id="OGH84536.1"/>
    </source>
</evidence>
<dbReference type="Pfam" id="PF08308">
    <property type="entry name" value="PEGA"/>
    <property type="match status" value="1"/>
</dbReference>
<comment type="caution">
    <text evidence="2">The sequence shown here is derived from an EMBL/GenBank/DDBJ whole genome shotgun (WGS) entry which is preliminary data.</text>
</comment>
<reference evidence="2 3" key="1">
    <citation type="journal article" date="2016" name="Nat. Commun.">
        <title>Thousands of microbial genomes shed light on interconnected biogeochemical processes in an aquifer system.</title>
        <authorList>
            <person name="Anantharaman K."/>
            <person name="Brown C.T."/>
            <person name="Hug L.A."/>
            <person name="Sharon I."/>
            <person name="Castelle C.J."/>
            <person name="Probst A.J."/>
            <person name="Thomas B.C."/>
            <person name="Singh A."/>
            <person name="Wilkins M.J."/>
            <person name="Karaoz U."/>
            <person name="Brodie E.L."/>
            <person name="Williams K.H."/>
            <person name="Hubbard S.S."/>
            <person name="Banfield J.F."/>
        </authorList>
    </citation>
    <scope>NUCLEOTIDE SEQUENCE [LARGE SCALE GENOMIC DNA]</scope>
</reference>
<evidence type="ECO:0000313" key="3">
    <source>
        <dbReference type="Proteomes" id="UP000177803"/>
    </source>
</evidence>
<dbReference type="SUPFAM" id="SSF82171">
    <property type="entry name" value="DPP6 N-terminal domain-like"/>
    <property type="match status" value="1"/>
</dbReference>
<protein>
    <recommendedName>
        <fullName evidence="1">PEGA domain-containing protein</fullName>
    </recommendedName>
</protein>
<name>A0A1F6NKL8_9BACT</name>
<feature type="domain" description="PEGA" evidence="1">
    <location>
        <begin position="51"/>
        <end position="113"/>
    </location>
</feature>
<dbReference type="Proteomes" id="UP000177803">
    <property type="component" value="Unassembled WGS sequence"/>
</dbReference>
<dbReference type="InterPro" id="IPR013229">
    <property type="entry name" value="PEGA"/>
</dbReference>
<sequence length="453" mass="52204">MEYRNSYFIKPFRQALFALFTGAFLLLTPAIILYTEGYRYDWHNGLLREIGAISIDIEPNNAVVFLDGLKIQQSLPIRLKNISPRKYHIKISAAGYYDWERDFEVKNKQTVYIKEVSLIKKESPTIFLAGDISTLAISSDNRYLVYILQNNQKPEAHIFDTANSKDTLLTDLKAGEKYKITWAQRNNFFSITNQNAPYETFWIYGVGADKKIDLASLTAKPIMKYQWKDDLEPELFFSADITLSTIKPTTQNIYKIANSTFIDWWAEQGRFWTLQTVSTTKQIKIVRDSFGFSSDFAILDSNVHPDITPSNPRLRIAEATGDRVVIKYNDKENLLLTANGKIYNVAGNETLLSPYQNWLIMWTPWEIWTHTMNEEPYLLNRSGEGLKSVIPLDKYNTLALVWNGKATILYPYYQVTHDFINAAVMAAVADTSNKKIYFVAKIDKVNGIWKLNY</sequence>
<dbReference type="EMBL" id="MFQR01000015">
    <property type="protein sequence ID" value="OGH84536.1"/>
    <property type="molecule type" value="Genomic_DNA"/>
</dbReference>
<evidence type="ECO:0000259" key="1">
    <source>
        <dbReference type="Pfam" id="PF08308"/>
    </source>
</evidence>
<dbReference type="AlphaFoldDB" id="A0A1F6NKL8"/>
<proteinExistence type="predicted"/>
<accession>A0A1F6NKL8</accession>
<gene>
    <name evidence="2" type="ORF">A2261_02820</name>
</gene>
<organism evidence="2 3">
    <name type="scientific">Candidatus Magasanikbacteria bacterium RIFOXYA2_FULL_44_8</name>
    <dbReference type="NCBI Taxonomy" id="1798696"/>
    <lineage>
        <taxon>Bacteria</taxon>
        <taxon>Candidatus Magasanikiibacteriota</taxon>
    </lineage>
</organism>